<evidence type="ECO:0000313" key="2">
    <source>
        <dbReference type="Proteomes" id="UP000691718"/>
    </source>
</evidence>
<dbReference type="AlphaFoldDB" id="A0A8S3WNN6"/>
<gene>
    <name evidence="1" type="ORF">PAPOLLO_LOCUS7744</name>
</gene>
<name>A0A8S3WNN6_PARAO</name>
<protein>
    <submittedName>
        <fullName evidence="1">(apollo) hypothetical protein</fullName>
    </submittedName>
</protein>
<organism evidence="1 2">
    <name type="scientific">Parnassius apollo</name>
    <name type="common">Apollo butterfly</name>
    <name type="synonym">Papilio apollo</name>
    <dbReference type="NCBI Taxonomy" id="110799"/>
    <lineage>
        <taxon>Eukaryota</taxon>
        <taxon>Metazoa</taxon>
        <taxon>Ecdysozoa</taxon>
        <taxon>Arthropoda</taxon>
        <taxon>Hexapoda</taxon>
        <taxon>Insecta</taxon>
        <taxon>Pterygota</taxon>
        <taxon>Neoptera</taxon>
        <taxon>Endopterygota</taxon>
        <taxon>Lepidoptera</taxon>
        <taxon>Glossata</taxon>
        <taxon>Ditrysia</taxon>
        <taxon>Papilionoidea</taxon>
        <taxon>Papilionidae</taxon>
        <taxon>Parnassiinae</taxon>
        <taxon>Parnassini</taxon>
        <taxon>Parnassius</taxon>
        <taxon>Parnassius</taxon>
    </lineage>
</organism>
<reference evidence="1" key="1">
    <citation type="submission" date="2021-04" db="EMBL/GenBank/DDBJ databases">
        <authorList>
            <person name="Tunstrom K."/>
        </authorList>
    </citation>
    <scope>NUCLEOTIDE SEQUENCE</scope>
</reference>
<keyword evidence="2" id="KW-1185">Reference proteome</keyword>
<accession>A0A8S3WNN6</accession>
<proteinExistence type="predicted"/>
<evidence type="ECO:0000313" key="1">
    <source>
        <dbReference type="EMBL" id="CAG4967192.1"/>
    </source>
</evidence>
<sequence length="80" mass="8750">MPNENVPSHAAALAKVSAIVPAEGNAQTTYGEKYTHSHKHVYAQRWRQCCPKSITITIPSAVVLAANEKVSELHAQRGRE</sequence>
<dbReference type="EMBL" id="CAJQZP010000541">
    <property type="protein sequence ID" value="CAG4967192.1"/>
    <property type="molecule type" value="Genomic_DNA"/>
</dbReference>
<dbReference type="Proteomes" id="UP000691718">
    <property type="component" value="Unassembled WGS sequence"/>
</dbReference>
<comment type="caution">
    <text evidence="1">The sequence shown here is derived from an EMBL/GenBank/DDBJ whole genome shotgun (WGS) entry which is preliminary data.</text>
</comment>